<sequence length="699" mass="76874">MKKNKKLMRVVLWILIIFMVVGMVLPAIMFHSFAYAQDYDFTVTATTSTVESGQDETKLNFKIKNNTNSKKEKVQIKIVDSENTTVLSGSSDSVTIPSHESKTLSIPISTYNIDGGWEYWYKVKLYVNGQETTNNSFSSSKINSSTEGKYNVYIYNGEKKENDSKPRDSDNTKQYNGKIMLSLEVPQGGVSGGNKNMVTVKAKNIGNSALMDMRIGFTSLPDGVTLPNQTLRKSVDTATINVEKTATFYLEVKDDVKTGNYPIVLFAEGRLPNGGVFSTEETVHLHILGSRKSTEKGDISIQNIKLPEKAKAGESFDVSFEVANTGSGKLEGLKISAEGIDGIVNKSKGIFVEEELLPKQTKKYNVTFFSNSKTEPKNYPIKLSVEPFETKEGEATIATSQYAGIFIYGGGENADKQDGEKNPQIMIEEYSYGGNEVQAGQEFVLHLTLTNTSKKALRNIKVSLSADDGTFVPVNSSSAFFIDSMGAKSQIKKAMRFVAKPTAEQKTSGISVDYSYEDLKGNVLTTKDTISIPVVQKTKLDIGEVNIPTEGVFEGQQANFSVTFYNLGKTVLSNLNVKATGDFTIEDKNGYFVGNMEAGKSDSFDFTVIPDKVGTANGEIIFSFEDVSGTMQEVRKEFQFEVSEFIPPTDPSDMPEENQDTHKGKKIAGVSVLVILLAGAGIWKKKKNRSKAKELEIDE</sequence>
<accession>D6GTL4</accession>
<proteinExistence type="predicted"/>
<dbReference type="OrthoDB" id="1704454at2"/>
<dbReference type="InterPro" id="IPR013783">
    <property type="entry name" value="Ig-like_fold"/>
</dbReference>
<evidence type="ECO:0000313" key="1">
    <source>
        <dbReference type="EMBL" id="EFE27821.1"/>
    </source>
</evidence>
<dbReference type="STRING" id="546269.HMPREF0389_01452"/>
<protein>
    <recommendedName>
        <fullName evidence="3">S-layer domain protein</fullName>
    </recommendedName>
</protein>
<dbReference type="Gene3D" id="2.60.40.10">
    <property type="entry name" value="Immunoglobulins"/>
    <property type="match status" value="2"/>
</dbReference>
<keyword evidence="2" id="KW-1185">Reference proteome</keyword>
<dbReference type="PANTHER" id="PTHR35902">
    <property type="entry name" value="S-LAYER DOMAIN-LIKE PROTEIN-RELATED"/>
    <property type="match status" value="1"/>
</dbReference>
<dbReference type="eggNOG" id="COG1361">
    <property type="taxonomic scope" value="Bacteria"/>
</dbReference>
<evidence type="ECO:0000313" key="2">
    <source>
        <dbReference type="Proteomes" id="UP000007468"/>
    </source>
</evidence>
<dbReference type="KEGG" id="faa:HMPREF0389_01452"/>
<dbReference type="EMBL" id="CP002390">
    <property type="protein sequence ID" value="EFE27821.1"/>
    <property type="molecule type" value="Genomic_DNA"/>
</dbReference>
<evidence type="ECO:0008006" key="3">
    <source>
        <dbReference type="Google" id="ProtNLM"/>
    </source>
</evidence>
<dbReference type="RefSeq" id="WP_014262488.1">
    <property type="nucleotide sequence ID" value="NC_016630.1"/>
</dbReference>
<dbReference type="Proteomes" id="UP000007468">
    <property type="component" value="Chromosome"/>
</dbReference>
<dbReference type="AlphaFoldDB" id="D6GTL4"/>
<name>D6GTL4_FILAD</name>
<gene>
    <name evidence="1" type="ordered locus">HMPREF0389_01452</name>
</gene>
<organism evidence="1 2">
    <name type="scientific">Filifactor alocis (strain ATCC 35896 / CCUG 47790 / D40 B5)</name>
    <name type="common">Fusobacterium alocis</name>
    <dbReference type="NCBI Taxonomy" id="546269"/>
    <lineage>
        <taxon>Bacteria</taxon>
        <taxon>Bacillati</taxon>
        <taxon>Bacillota</taxon>
        <taxon>Clostridia</taxon>
        <taxon>Peptostreptococcales</taxon>
        <taxon>Filifactoraceae</taxon>
        <taxon>Filifactor</taxon>
    </lineage>
</organism>
<reference evidence="2" key="1">
    <citation type="submission" date="2010-12" db="EMBL/GenBank/DDBJ databases">
        <title>The genome sequence of Filifactor alocis strain ATCC 35896.</title>
        <authorList>
            <consortium name="The Broad Institute Genome Sequencing Platform"/>
            <person name="Ward D."/>
            <person name="Earl A."/>
            <person name="Feldgarden M."/>
            <person name="Young S.K."/>
            <person name="Gargeya S."/>
            <person name="Zeng Q."/>
            <person name="Alvarado L."/>
            <person name="Berlin A."/>
            <person name="Bochicchio J."/>
            <person name="Chapman S.B."/>
            <person name="Chen Z."/>
            <person name="Freedman E."/>
            <person name="Gellesch M."/>
            <person name="Goldberg J."/>
            <person name="Griggs A."/>
            <person name="Gujja S."/>
            <person name="Heilman E."/>
            <person name="Heiman D."/>
            <person name="Howarth C."/>
            <person name="Mehta T."/>
            <person name="Neiman D."/>
            <person name="Pearson M."/>
            <person name="Roberts A."/>
            <person name="Saif S."/>
            <person name="Shea T."/>
            <person name="Shenoy N."/>
            <person name="Sisk P."/>
            <person name="Stolte C."/>
            <person name="Sykes S."/>
            <person name="White J."/>
            <person name="Yandava C."/>
            <person name="Izard J."/>
            <person name="Blanton J.M."/>
            <person name="Baranova O.V."/>
            <person name="Tanner A.C."/>
            <person name="Dewhirst F.E."/>
            <person name="Haas B."/>
            <person name="Nusbaum C."/>
            <person name="Birren B."/>
        </authorList>
    </citation>
    <scope>NUCLEOTIDE SEQUENCE [LARGE SCALE GENOMIC DNA]</scope>
    <source>
        <strain evidence="2">ATCC 35896 / D40 B5</strain>
    </source>
</reference>